<dbReference type="PANTHER" id="PTHR22847:SF637">
    <property type="entry name" value="WD REPEAT DOMAIN 5B"/>
    <property type="match status" value="1"/>
</dbReference>
<feature type="repeat" description="WD" evidence="3">
    <location>
        <begin position="350"/>
        <end position="389"/>
    </location>
</feature>
<feature type="region of interest" description="Disordered" evidence="4">
    <location>
        <begin position="872"/>
        <end position="892"/>
    </location>
</feature>
<feature type="compositionally biased region" description="Polar residues" evidence="4">
    <location>
        <begin position="1098"/>
        <end position="1109"/>
    </location>
</feature>
<dbReference type="Proteomes" id="UP001648503">
    <property type="component" value="Unassembled WGS sequence"/>
</dbReference>
<reference evidence="5 6" key="1">
    <citation type="submission" date="2021-02" db="EMBL/GenBank/DDBJ databases">
        <title>Variation within the Batrachochytrium salamandrivorans European outbreak.</title>
        <authorList>
            <person name="Kelly M."/>
            <person name="Pasmans F."/>
            <person name="Shea T.P."/>
            <person name="Munoz J.F."/>
            <person name="Carranza S."/>
            <person name="Cuomo C.A."/>
            <person name="Martel A."/>
        </authorList>
    </citation>
    <scope>NUCLEOTIDE SEQUENCE [LARGE SCALE GENOMIC DNA]</scope>
    <source>
        <strain evidence="5 6">AMFP18/2</strain>
    </source>
</reference>
<feature type="compositionally biased region" description="Polar residues" evidence="4">
    <location>
        <begin position="613"/>
        <end position="623"/>
    </location>
</feature>
<evidence type="ECO:0000256" key="3">
    <source>
        <dbReference type="PROSITE-ProRule" id="PRU00221"/>
    </source>
</evidence>
<dbReference type="SMART" id="SM00320">
    <property type="entry name" value="WD40"/>
    <property type="match status" value="7"/>
</dbReference>
<dbReference type="PANTHER" id="PTHR22847">
    <property type="entry name" value="WD40 REPEAT PROTEIN"/>
    <property type="match status" value="1"/>
</dbReference>
<feature type="compositionally biased region" description="Polar residues" evidence="4">
    <location>
        <begin position="1056"/>
        <end position="1080"/>
    </location>
</feature>
<dbReference type="PROSITE" id="PS00678">
    <property type="entry name" value="WD_REPEATS_1"/>
    <property type="match status" value="1"/>
</dbReference>
<feature type="compositionally biased region" description="Low complexity" evidence="4">
    <location>
        <begin position="932"/>
        <end position="942"/>
    </location>
</feature>
<evidence type="ECO:0000256" key="2">
    <source>
        <dbReference type="ARBA" id="ARBA00022737"/>
    </source>
</evidence>
<dbReference type="InterPro" id="IPR015943">
    <property type="entry name" value="WD40/YVTN_repeat-like_dom_sf"/>
</dbReference>
<dbReference type="InterPro" id="IPR001680">
    <property type="entry name" value="WD40_rpt"/>
</dbReference>
<feature type="region of interest" description="Disordered" evidence="4">
    <location>
        <begin position="1245"/>
        <end position="1269"/>
    </location>
</feature>
<feature type="region of interest" description="Disordered" evidence="4">
    <location>
        <begin position="805"/>
        <end position="825"/>
    </location>
</feature>
<evidence type="ECO:0008006" key="7">
    <source>
        <dbReference type="Google" id="ProtNLM"/>
    </source>
</evidence>
<feature type="compositionally biased region" description="Basic and acidic residues" evidence="4">
    <location>
        <begin position="965"/>
        <end position="974"/>
    </location>
</feature>
<name>A0ABQ8FMF2_9FUNG</name>
<dbReference type="InterPro" id="IPR020472">
    <property type="entry name" value="WD40_PAC1"/>
</dbReference>
<feature type="repeat" description="WD" evidence="3">
    <location>
        <begin position="515"/>
        <end position="556"/>
    </location>
</feature>
<keyword evidence="6" id="KW-1185">Reference proteome</keyword>
<protein>
    <recommendedName>
        <fullName evidence="7">Anaphase-promoting complex subunit 4 WD40 domain-containing protein</fullName>
    </recommendedName>
</protein>
<dbReference type="PRINTS" id="PR00320">
    <property type="entry name" value="GPROTEINBRPT"/>
</dbReference>
<feature type="compositionally biased region" description="Polar residues" evidence="4">
    <location>
        <begin position="292"/>
        <end position="303"/>
    </location>
</feature>
<feature type="repeat" description="WD" evidence="3">
    <location>
        <begin position="390"/>
        <end position="432"/>
    </location>
</feature>
<keyword evidence="2" id="KW-0677">Repeat</keyword>
<proteinExistence type="predicted"/>
<evidence type="ECO:0000313" key="6">
    <source>
        <dbReference type="Proteomes" id="UP001648503"/>
    </source>
</evidence>
<evidence type="ECO:0000256" key="4">
    <source>
        <dbReference type="SAM" id="MobiDB-lite"/>
    </source>
</evidence>
<feature type="region of interest" description="Disordered" evidence="4">
    <location>
        <begin position="1"/>
        <end position="29"/>
    </location>
</feature>
<sequence length="1331" mass="143357">MHRQISTLAPLAPKAPKASMASSQPHTPVLQPLSSMSWLPSRTKRTAADATDAADTAYTAYPADTVDAVQASYQPLSPTTPELTSTMPPVLAFNDGELTGLTGLASVQRPAWIKRSSAHIAAGGRSHHSTTPTATASSSSNSNSHTAATIGNTIGNTPALHHNSSRGDTGTTSEYYSHRYSDTASSIDADSGDGHASNILPDARSWEMHLPTQSESGRHSRTANSHAAAPKLPTLAVLETPPPTHISCVSVSPDGLHVYAGAQDGSIHTWPLQTVIRQEQAAKGLVDDDPLSPSSVRAHSDPNSSHHRVFVGHTKSVTCIQAVGAVLLSSSEDSTVMIWDTADASLIRTIRAHSGGATAVCFTEGLLYSGGQDSIINAWSLKNGRRKWVMSGHTGRISAIAVSPAHPHRLFSSAFDYSIRIWDTGSGRLLRVLDGHQAYVSAIAISRDCIYSGAQDGEIKTWDPYTGDCLGSRIGHGSQAILGLAVANTHLVSCSQDNSISLWDRQSQVLIMSSSKDSTAALTSFAVTADGSLMLGGSLNSHVKVWDLASIAAAASVPTLHGFGDLSSLNGISFPTPPLSPPKRDLHLASWSAVGSSSNLSSQLHSDEGLQIRTNLGSDNHSTSVHRHSSRQGYARSRPRSQAASLTLSSSFGPSGNTASSSHPSESSQPTLTDQLLRAHEQLSNHDQVKLKLKDELNTLRTFLAQSKSEIFELHRQLESERLAASKLIQTKSALTVCETELQATRTGYDGALSWIFQQVHRQFVSSEIELHSIDRLLNHPYKWLVDDLVDESLLPPPERNWDFDSDWDSDGDTAPTTSWWRKDATQHEPAWSRKAILQPYFSTPADSPSPLSAKSSKRFSFSFDLNQTFVPSSTSSDRGLASSTAVPGSDVMAPSMETSNMHLATLSLDTSHESIIKPDPTCLTPDPHLGMTSSTQSMSQMPAMPVQGKPSHSPSQEWTGSSDSDSRRSERRPCSSQLSEVKKARRSARISLSMNPNSAPLQSDMSDLESSLASVQVKRASVRVSNYHAPSLHSSSWLQPFQSHAAFSDVRSIQGSSMSDISQQSGNEGSLRSDSSTSGIERHMATVHRKRRPKRPTSTTIVKVNTSEVYHFDEANGLATDPSDGEKPVSSDASPASNRVSLDSVSDNVRPQSPRSHHSGLDLITDSTTATEWKKDPRDVQVLEDFFNSESGGDVSDIEYKGTTTCVAKPSAKQRRHTLLGAPTQDVEVYSAHINSRRLTTIPSRKSFQYAPESNPPSDAPDTSPSNRYLPLFATTAKPAAFSVSSRTSTLGRMANNLESVFESTLDNSWNLLPVWLKSGRPSQKEVDSE</sequence>
<keyword evidence="1 3" id="KW-0853">WD repeat</keyword>
<dbReference type="InterPro" id="IPR036322">
    <property type="entry name" value="WD40_repeat_dom_sf"/>
</dbReference>
<feature type="region of interest" description="Disordered" evidence="4">
    <location>
        <begin position="119"/>
        <end position="175"/>
    </location>
</feature>
<feature type="region of interest" description="Disordered" evidence="4">
    <location>
        <begin position="1056"/>
        <end position="1163"/>
    </location>
</feature>
<evidence type="ECO:0000313" key="5">
    <source>
        <dbReference type="EMBL" id="KAH6599376.1"/>
    </source>
</evidence>
<feature type="compositionally biased region" description="Polar residues" evidence="4">
    <location>
        <begin position="951"/>
        <end position="961"/>
    </location>
</feature>
<feature type="compositionally biased region" description="Basic residues" evidence="4">
    <location>
        <begin position="1086"/>
        <end position="1096"/>
    </location>
</feature>
<dbReference type="InterPro" id="IPR019775">
    <property type="entry name" value="WD40_repeat_CS"/>
</dbReference>
<feature type="region of interest" description="Disordered" evidence="4">
    <location>
        <begin position="286"/>
        <end position="305"/>
    </location>
</feature>
<feature type="compositionally biased region" description="Polar residues" evidence="4">
    <location>
        <begin position="991"/>
        <end position="1006"/>
    </location>
</feature>
<dbReference type="CDD" id="cd00200">
    <property type="entry name" value="WD40"/>
    <property type="match status" value="1"/>
</dbReference>
<dbReference type="PROSITE" id="PS50082">
    <property type="entry name" value="WD_REPEATS_2"/>
    <property type="match status" value="6"/>
</dbReference>
<organism evidence="5 6">
    <name type="scientific">Batrachochytrium salamandrivorans</name>
    <dbReference type="NCBI Taxonomy" id="1357716"/>
    <lineage>
        <taxon>Eukaryota</taxon>
        <taxon>Fungi</taxon>
        <taxon>Fungi incertae sedis</taxon>
        <taxon>Chytridiomycota</taxon>
        <taxon>Chytridiomycota incertae sedis</taxon>
        <taxon>Chytridiomycetes</taxon>
        <taxon>Rhizophydiales</taxon>
        <taxon>Rhizophydiales incertae sedis</taxon>
        <taxon>Batrachochytrium</taxon>
    </lineage>
</organism>
<dbReference type="Pfam" id="PF00400">
    <property type="entry name" value="WD40"/>
    <property type="match status" value="6"/>
</dbReference>
<feature type="compositionally biased region" description="Polar residues" evidence="4">
    <location>
        <begin position="872"/>
        <end position="887"/>
    </location>
</feature>
<gene>
    <name evidence="5" type="ORF">BASA50_003073</name>
</gene>
<feature type="compositionally biased region" description="Polar residues" evidence="4">
    <location>
        <begin position="640"/>
        <end position="659"/>
    </location>
</feature>
<evidence type="ECO:0000256" key="1">
    <source>
        <dbReference type="ARBA" id="ARBA00022574"/>
    </source>
</evidence>
<feature type="repeat" description="WD" evidence="3">
    <location>
        <begin position="310"/>
        <end position="349"/>
    </location>
</feature>
<accession>A0ABQ8FMF2</accession>
<feature type="repeat" description="WD" evidence="3">
    <location>
        <begin position="433"/>
        <end position="472"/>
    </location>
</feature>
<feature type="region of interest" description="Disordered" evidence="4">
    <location>
        <begin position="613"/>
        <end position="673"/>
    </location>
</feature>
<feature type="compositionally biased region" description="Low complexity" evidence="4">
    <location>
        <begin position="129"/>
        <end position="149"/>
    </location>
</feature>
<comment type="caution">
    <text evidence="5">The sequence shown here is derived from an EMBL/GenBank/DDBJ whole genome shotgun (WGS) entry which is preliminary data.</text>
</comment>
<dbReference type="Gene3D" id="2.130.10.10">
    <property type="entry name" value="YVTN repeat-like/Quinoprotein amine dehydrogenase"/>
    <property type="match status" value="2"/>
</dbReference>
<feature type="compositionally biased region" description="Low complexity" evidence="4">
    <location>
        <begin position="8"/>
        <end position="23"/>
    </location>
</feature>
<dbReference type="EMBL" id="JAFCIX010000066">
    <property type="protein sequence ID" value="KAH6599376.1"/>
    <property type="molecule type" value="Genomic_DNA"/>
</dbReference>
<dbReference type="PROSITE" id="PS50294">
    <property type="entry name" value="WD_REPEATS_REGION"/>
    <property type="match status" value="3"/>
</dbReference>
<feature type="region of interest" description="Disordered" evidence="4">
    <location>
        <begin position="916"/>
        <end position="1006"/>
    </location>
</feature>
<feature type="repeat" description="WD" evidence="3">
    <location>
        <begin position="246"/>
        <end position="274"/>
    </location>
</feature>
<dbReference type="SUPFAM" id="SSF50978">
    <property type="entry name" value="WD40 repeat-like"/>
    <property type="match status" value="1"/>
</dbReference>
<feature type="compositionally biased region" description="Polar residues" evidence="4">
    <location>
        <begin position="1132"/>
        <end position="1155"/>
    </location>
</feature>
<feature type="compositionally biased region" description="Polar residues" evidence="4">
    <location>
        <begin position="166"/>
        <end position="175"/>
    </location>
</feature>